<dbReference type="EMBL" id="MTEI01000002">
    <property type="protein sequence ID" value="OQW89052.1"/>
    <property type="molecule type" value="Genomic_DNA"/>
</dbReference>
<evidence type="ECO:0000313" key="11">
    <source>
        <dbReference type="Proteomes" id="UP000192505"/>
    </source>
</evidence>
<dbReference type="InterPro" id="IPR037493">
    <property type="entry name" value="ExoIII-like"/>
</dbReference>
<protein>
    <submittedName>
        <fullName evidence="10">Exodeoxyribonuclease III</fullName>
    </submittedName>
</protein>
<dbReference type="NCBIfam" id="TIGR00633">
    <property type="entry name" value="xth"/>
    <property type="match status" value="1"/>
</dbReference>
<comment type="cofactor">
    <cofactor evidence="7">
        <name>Mg(2+)</name>
        <dbReference type="ChEBI" id="CHEBI:18420"/>
    </cofactor>
    <cofactor evidence="7">
        <name>Mn(2+)</name>
        <dbReference type="ChEBI" id="CHEBI:29035"/>
    </cofactor>
    <text evidence="7">Probably binds two magnesium or manganese ions per subunit.</text>
</comment>
<keyword evidence="4" id="KW-0378">Hydrolase</keyword>
<dbReference type="GO" id="GO:0004519">
    <property type="term" value="F:endonuclease activity"/>
    <property type="evidence" value="ECO:0007669"/>
    <property type="project" value="InterPro"/>
</dbReference>
<dbReference type="PROSITE" id="PS51435">
    <property type="entry name" value="AP_NUCLEASE_F1_4"/>
    <property type="match status" value="1"/>
</dbReference>
<evidence type="ECO:0000256" key="4">
    <source>
        <dbReference type="ARBA" id="ARBA00022801"/>
    </source>
</evidence>
<feature type="binding site" evidence="7">
    <location>
        <position position="7"/>
    </location>
    <ligand>
        <name>Mg(2+)</name>
        <dbReference type="ChEBI" id="CHEBI:18420"/>
        <label>1</label>
    </ligand>
</feature>
<evidence type="ECO:0000259" key="9">
    <source>
        <dbReference type="Pfam" id="PF03372"/>
    </source>
</evidence>
<dbReference type="GO" id="GO:0003677">
    <property type="term" value="F:DNA binding"/>
    <property type="evidence" value="ECO:0007669"/>
    <property type="project" value="InterPro"/>
</dbReference>
<keyword evidence="7" id="KW-0464">Manganese</keyword>
<dbReference type="NCBIfam" id="TIGR00195">
    <property type="entry name" value="exoDNase_III"/>
    <property type="match status" value="1"/>
</dbReference>
<keyword evidence="3 7" id="KW-0479">Metal-binding</keyword>
<comment type="cofactor">
    <cofactor evidence="1">
        <name>Mn(2+)</name>
        <dbReference type="ChEBI" id="CHEBI:29035"/>
    </cofactor>
</comment>
<dbReference type="GO" id="GO:0008311">
    <property type="term" value="F:double-stranded DNA 3'-5' DNA exonuclease activity"/>
    <property type="evidence" value="ECO:0007669"/>
    <property type="project" value="InterPro"/>
</dbReference>
<reference evidence="10 11" key="1">
    <citation type="submission" date="2017-01" db="EMBL/GenBank/DDBJ databases">
        <title>Novel large sulfur bacteria in the metagenomes of groundwater-fed chemosynthetic microbial mats in the Lake Huron basin.</title>
        <authorList>
            <person name="Sharrar A.M."/>
            <person name="Flood B.E."/>
            <person name="Bailey J.V."/>
            <person name="Jones D.S."/>
            <person name="Biddanda B."/>
            <person name="Ruberg S.A."/>
            <person name="Marcus D.N."/>
            <person name="Dick G.J."/>
        </authorList>
    </citation>
    <scope>NUCLEOTIDE SEQUENCE [LARGE SCALE GENOMIC DNA]</scope>
    <source>
        <strain evidence="10">A7</strain>
    </source>
</reference>
<comment type="caution">
    <text evidence="10">The sequence shown here is derived from an EMBL/GenBank/DDBJ whole genome shotgun (WGS) entry which is preliminary data.</text>
</comment>
<dbReference type="Proteomes" id="UP000192505">
    <property type="component" value="Unassembled WGS sequence"/>
</dbReference>
<evidence type="ECO:0000256" key="7">
    <source>
        <dbReference type="PIRSR" id="PIRSR604808-2"/>
    </source>
</evidence>
<dbReference type="InterPro" id="IPR004808">
    <property type="entry name" value="AP_endonuc_1"/>
</dbReference>
<feature type="site" description="Important for catalytic activity" evidence="8">
    <location>
        <position position="236"/>
    </location>
</feature>
<keyword evidence="5 7" id="KW-0460">Magnesium</keyword>
<feature type="binding site" evidence="7">
    <location>
        <position position="34"/>
    </location>
    <ligand>
        <name>Mg(2+)</name>
        <dbReference type="ChEBI" id="CHEBI:18420"/>
        <label>1</label>
    </ligand>
</feature>
<feature type="active site" description="Proton acceptor" evidence="6">
    <location>
        <position position="266"/>
    </location>
</feature>
<dbReference type="PROSITE" id="PS00728">
    <property type="entry name" value="AP_NUCLEASE_F1_3"/>
    <property type="match status" value="1"/>
</dbReference>
<dbReference type="InterPro" id="IPR036691">
    <property type="entry name" value="Endo/exonu/phosph_ase_sf"/>
</dbReference>
<feature type="site" description="Interaction with DNA substrate" evidence="8">
    <location>
        <position position="266"/>
    </location>
</feature>
<feature type="binding site" evidence="7">
    <location>
        <position position="167"/>
    </location>
    <ligand>
        <name>Mg(2+)</name>
        <dbReference type="ChEBI" id="CHEBI:18420"/>
        <label>1</label>
    </ligand>
</feature>
<evidence type="ECO:0000256" key="5">
    <source>
        <dbReference type="ARBA" id="ARBA00022842"/>
    </source>
</evidence>
<dbReference type="Gene3D" id="3.60.10.10">
    <property type="entry name" value="Endonuclease/exonuclease/phosphatase"/>
    <property type="match status" value="1"/>
</dbReference>
<dbReference type="GO" id="GO:0006281">
    <property type="term" value="P:DNA repair"/>
    <property type="evidence" value="ECO:0007669"/>
    <property type="project" value="InterPro"/>
</dbReference>
<evidence type="ECO:0000256" key="8">
    <source>
        <dbReference type="PIRSR" id="PIRSR604808-3"/>
    </source>
</evidence>
<organism evidence="10 11">
    <name type="scientific">Rhodoferax ferrireducens</name>
    <dbReference type="NCBI Taxonomy" id="192843"/>
    <lineage>
        <taxon>Bacteria</taxon>
        <taxon>Pseudomonadati</taxon>
        <taxon>Pseudomonadota</taxon>
        <taxon>Betaproteobacteria</taxon>
        <taxon>Burkholderiales</taxon>
        <taxon>Comamonadaceae</taxon>
        <taxon>Rhodoferax</taxon>
    </lineage>
</organism>
<dbReference type="InterPro" id="IPR005135">
    <property type="entry name" value="Endo/exonuclease/phosphatase"/>
</dbReference>
<dbReference type="InterPro" id="IPR020848">
    <property type="entry name" value="AP_endonuclease_F1_CS"/>
</dbReference>
<feature type="active site" description="Proton donor/acceptor" evidence="6">
    <location>
        <position position="165"/>
    </location>
</feature>
<feature type="site" description="Transition state stabilizer" evidence="8">
    <location>
        <position position="167"/>
    </location>
</feature>
<feature type="domain" description="Endonuclease/exonuclease/phosphatase" evidence="9">
    <location>
        <begin position="4"/>
        <end position="266"/>
    </location>
</feature>
<dbReference type="PANTHER" id="PTHR43250">
    <property type="entry name" value="EXODEOXYRIBONUCLEASE III"/>
    <property type="match status" value="1"/>
</dbReference>
<evidence type="ECO:0000256" key="3">
    <source>
        <dbReference type="ARBA" id="ARBA00022723"/>
    </source>
</evidence>
<sequence length="278" mass="31249">MKLATWNINSLTVRLPQVLDWLAANPVDVLALQELKLTDDKFPHTAFAQAGYSSQCFGQKTYNGVALTSRTPAVAVVKNIPGFDDDMARVISATFPLLGNAANDSSKDSVLPNINKGLRVIGAYFPNGQEPGSDKFEYKMAWLSGLRAWLRTELQTYPNLVLMGDYNITFDDADVWDPEGMRDQIHCTDEERYHLQSLIALGLTDAHRLFAQPPKSYSWWDYRDMAFRRNRGMRIDHILVSKTLKPLVSACHIDKTPRKNERPSDHAPVVLELALATA</sequence>
<dbReference type="GO" id="GO:0046872">
    <property type="term" value="F:metal ion binding"/>
    <property type="evidence" value="ECO:0007669"/>
    <property type="project" value="UniProtKB-KW"/>
</dbReference>
<feature type="binding site" evidence="7">
    <location>
        <position position="266"/>
    </location>
    <ligand>
        <name>Mg(2+)</name>
        <dbReference type="ChEBI" id="CHEBI:18420"/>
        <label>1</label>
    </ligand>
</feature>
<dbReference type="CDD" id="cd09086">
    <property type="entry name" value="ExoIII-like_AP-endo"/>
    <property type="match status" value="1"/>
</dbReference>
<evidence type="ECO:0000313" key="10">
    <source>
        <dbReference type="EMBL" id="OQW89052.1"/>
    </source>
</evidence>
<dbReference type="Pfam" id="PF03372">
    <property type="entry name" value="Exo_endo_phos"/>
    <property type="match status" value="1"/>
</dbReference>
<comment type="similarity">
    <text evidence="2">Belongs to the DNA repair enzymes AP/ExoA family.</text>
</comment>
<feature type="active site" evidence="6">
    <location>
        <position position="124"/>
    </location>
</feature>
<name>A0A1W9KWM4_9BURK</name>
<dbReference type="PANTHER" id="PTHR43250:SF2">
    <property type="entry name" value="EXODEOXYRIBONUCLEASE III"/>
    <property type="match status" value="1"/>
</dbReference>
<feature type="binding site" evidence="7">
    <location>
        <position position="165"/>
    </location>
    <ligand>
        <name>Mg(2+)</name>
        <dbReference type="ChEBI" id="CHEBI:18420"/>
        <label>1</label>
    </ligand>
</feature>
<accession>A0A1W9KWM4</accession>
<dbReference type="SUPFAM" id="SSF56219">
    <property type="entry name" value="DNase I-like"/>
    <property type="match status" value="1"/>
</dbReference>
<evidence type="ECO:0000256" key="6">
    <source>
        <dbReference type="PIRSR" id="PIRSR604808-1"/>
    </source>
</evidence>
<evidence type="ECO:0000256" key="1">
    <source>
        <dbReference type="ARBA" id="ARBA00001936"/>
    </source>
</evidence>
<evidence type="ECO:0000256" key="2">
    <source>
        <dbReference type="ARBA" id="ARBA00007092"/>
    </source>
</evidence>
<gene>
    <name evidence="10" type="ORF">BWK72_03495</name>
</gene>
<dbReference type="AlphaFoldDB" id="A0A1W9KWM4"/>
<proteinExistence type="inferred from homology"/>
<feature type="binding site" evidence="7">
    <location>
        <position position="265"/>
    </location>
    <ligand>
        <name>Mg(2+)</name>
        <dbReference type="ChEBI" id="CHEBI:18420"/>
        <label>1</label>
    </ligand>
</feature>